<dbReference type="InterPro" id="IPR019734">
    <property type="entry name" value="TPR_rpt"/>
</dbReference>
<dbReference type="AlphaFoldDB" id="A0A4V3ASH3"/>
<reference evidence="3 4" key="1">
    <citation type="submission" date="2019-03" db="EMBL/GenBank/DDBJ databases">
        <title>Ruegeria lutea sp. nov., a novel strain, isolated from marine sediment, the Masan Bay, South Korea.</title>
        <authorList>
            <person name="Kim J."/>
            <person name="Kim D.-Y."/>
            <person name="Lee S.-S."/>
        </authorList>
    </citation>
    <scope>NUCLEOTIDE SEQUENCE [LARGE SCALE GENOMIC DNA]</scope>
    <source>
        <strain evidence="3 4">318-1</strain>
    </source>
</reference>
<dbReference type="SUPFAM" id="SSF48452">
    <property type="entry name" value="TPR-like"/>
    <property type="match status" value="1"/>
</dbReference>
<organism evidence="3 4">
    <name type="scientific">Antarcticimicrobium luteum</name>
    <dbReference type="NCBI Taxonomy" id="2547397"/>
    <lineage>
        <taxon>Bacteria</taxon>
        <taxon>Pseudomonadati</taxon>
        <taxon>Pseudomonadota</taxon>
        <taxon>Alphaproteobacteria</taxon>
        <taxon>Rhodobacterales</taxon>
        <taxon>Paracoccaceae</taxon>
        <taxon>Antarcticimicrobium</taxon>
    </lineage>
</organism>
<dbReference type="InterPro" id="IPR026634">
    <property type="entry name" value="TPST-like"/>
</dbReference>
<dbReference type="PROSITE" id="PS50005">
    <property type="entry name" value="TPR"/>
    <property type="match status" value="1"/>
</dbReference>
<dbReference type="OrthoDB" id="9800698at2"/>
<evidence type="ECO:0000313" key="3">
    <source>
        <dbReference type="EMBL" id="TDK50465.1"/>
    </source>
</evidence>
<dbReference type="Gene3D" id="3.40.50.300">
    <property type="entry name" value="P-loop containing nucleotide triphosphate hydrolases"/>
    <property type="match status" value="1"/>
</dbReference>
<name>A0A4V3ASH3_9RHOB</name>
<dbReference type="PANTHER" id="PTHR12788">
    <property type="entry name" value="PROTEIN-TYROSINE SULFOTRANSFERASE 2"/>
    <property type="match status" value="1"/>
</dbReference>
<comment type="caution">
    <text evidence="3">The sequence shown here is derived from an EMBL/GenBank/DDBJ whole genome shotgun (WGS) entry which is preliminary data.</text>
</comment>
<proteinExistence type="predicted"/>
<dbReference type="Gene3D" id="1.25.40.10">
    <property type="entry name" value="Tetratricopeptide repeat domain"/>
    <property type="match status" value="1"/>
</dbReference>
<evidence type="ECO:0000256" key="2">
    <source>
        <dbReference type="PROSITE-ProRule" id="PRU00339"/>
    </source>
</evidence>
<dbReference type="InterPro" id="IPR011990">
    <property type="entry name" value="TPR-like_helical_dom_sf"/>
</dbReference>
<dbReference type="EMBL" id="SMUV01000056">
    <property type="protein sequence ID" value="TDK50465.1"/>
    <property type="molecule type" value="Genomic_DNA"/>
</dbReference>
<dbReference type="GO" id="GO:0008476">
    <property type="term" value="F:protein-tyrosine sulfotransferase activity"/>
    <property type="evidence" value="ECO:0007669"/>
    <property type="project" value="InterPro"/>
</dbReference>
<dbReference type="RefSeq" id="WP_133358932.1">
    <property type="nucleotide sequence ID" value="NZ_SMUV01000056.1"/>
</dbReference>
<dbReference type="InterPro" id="IPR027417">
    <property type="entry name" value="P-loop_NTPase"/>
</dbReference>
<dbReference type="SMART" id="SM00028">
    <property type="entry name" value="TPR"/>
    <property type="match status" value="3"/>
</dbReference>
<accession>A0A4V3ASH3</accession>
<dbReference type="Pfam" id="PF13432">
    <property type="entry name" value="TPR_16"/>
    <property type="match status" value="2"/>
</dbReference>
<gene>
    <name evidence="3" type="ORF">E1832_06545</name>
</gene>
<keyword evidence="2" id="KW-0802">TPR repeat</keyword>
<dbReference type="PANTHER" id="PTHR12788:SF10">
    <property type="entry name" value="PROTEIN-TYROSINE SULFOTRANSFERASE"/>
    <property type="match status" value="1"/>
</dbReference>
<protein>
    <submittedName>
        <fullName evidence="3">Sulfotransferase family protein</fullName>
    </submittedName>
</protein>
<keyword evidence="4" id="KW-1185">Reference proteome</keyword>
<dbReference type="Proteomes" id="UP000295301">
    <property type="component" value="Unassembled WGS sequence"/>
</dbReference>
<dbReference type="Pfam" id="PF13469">
    <property type="entry name" value="Sulfotransfer_3"/>
    <property type="match status" value="1"/>
</dbReference>
<feature type="repeat" description="TPR" evidence="2">
    <location>
        <begin position="157"/>
        <end position="190"/>
    </location>
</feature>
<keyword evidence="1 3" id="KW-0808">Transferase</keyword>
<sequence>MPPRQSTDKTLGRARQAARAGDWITAQALYQTILDRFPGNRPARQGLEALRPAALPDLLKAAQAAQSAGRWAEAARGLATAAALAPDLPEVGLALAACELEMGRAPAALRAAETVLERAPEHPGALNVKGRALREMGRVAEAEASLQAALGLAGAEARTLDNLGLLARARGDRAAAEGYFRRAVAQAPENAALHRNLAHAITYTEAEPHLAQMRACLARIGAGDPGAAPLHFALFKALDDLDRRDEAFAHLEAGNRLTRAALGYDFQTDAVPYAVSKALFQAPLPAPERTEGGAGPRPIFVTGLPRTGTTLTERILSRAEGVQPCGELTVVQVAVGRLLREVMARETKALSETDLGALGDEIRAGLAEYSGGRPVLVDKMPLNFRWIGYICAALPEARIVHLNRDPVAVAWSLWRHSFAGAGNGFAYDPADIARFMVLHRDLMAHWRGVCPGRIFDLDYAELVADPEGATRALAAAAGLDWTEDWLAPERGTGAVLTASSDQVRRPIYRGSDEGWRRYEAQLAPLSSALSAAGLI</sequence>
<evidence type="ECO:0000313" key="4">
    <source>
        <dbReference type="Proteomes" id="UP000295301"/>
    </source>
</evidence>
<dbReference type="SUPFAM" id="SSF52540">
    <property type="entry name" value="P-loop containing nucleoside triphosphate hydrolases"/>
    <property type="match status" value="1"/>
</dbReference>
<evidence type="ECO:0000256" key="1">
    <source>
        <dbReference type="ARBA" id="ARBA00022679"/>
    </source>
</evidence>